<feature type="signal peptide" evidence="2">
    <location>
        <begin position="1"/>
        <end position="18"/>
    </location>
</feature>
<evidence type="ECO:0000256" key="2">
    <source>
        <dbReference type="SAM" id="SignalP"/>
    </source>
</evidence>
<evidence type="ECO:0000256" key="1">
    <source>
        <dbReference type="SAM" id="MobiDB-lite"/>
    </source>
</evidence>
<feature type="chain" id="PRO_5013244224" evidence="2">
    <location>
        <begin position="19"/>
        <end position="92"/>
    </location>
</feature>
<reference evidence="3 4" key="1">
    <citation type="submission" date="2015-04" db="EMBL/GenBank/DDBJ databases">
        <authorList>
            <person name="Syromyatnikov M.Y."/>
            <person name="Popov V.N."/>
        </authorList>
    </citation>
    <scope>NUCLEOTIDE SEQUENCE [LARGE SCALE GENOMIC DNA]</scope>
</reference>
<dbReference type="AlphaFoldDB" id="A0A1J1J3V9"/>
<sequence length="92" mass="10731">MKLLILFVGMIFVAAAYASLPSSHNQEIILHDCAVTPCTNGQRFDIVKCQCVSKHGFSANERKERAMSKGKKNRERKREERRKRKARRQRRN</sequence>
<protein>
    <submittedName>
        <fullName evidence="3">CLUMA_CG019463, isoform A</fullName>
    </submittedName>
</protein>
<evidence type="ECO:0000313" key="4">
    <source>
        <dbReference type="Proteomes" id="UP000183832"/>
    </source>
</evidence>
<keyword evidence="4" id="KW-1185">Reference proteome</keyword>
<name>A0A1J1J3V9_9DIPT</name>
<gene>
    <name evidence="3" type="ORF">CLUMA_CG019463</name>
</gene>
<dbReference type="Proteomes" id="UP000183832">
    <property type="component" value="Unassembled WGS sequence"/>
</dbReference>
<proteinExistence type="predicted"/>
<feature type="region of interest" description="Disordered" evidence="1">
    <location>
        <begin position="60"/>
        <end position="92"/>
    </location>
</feature>
<dbReference type="EMBL" id="CVRI01000067">
    <property type="protein sequence ID" value="CRL06642.1"/>
    <property type="molecule type" value="Genomic_DNA"/>
</dbReference>
<evidence type="ECO:0000313" key="3">
    <source>
        <dbReference type="EMBL" id="CRL06642.1"/>
    </source>
</evidence>
<keyword evidence="2" id="KW-0732">Signal</keyword>
<accession>A0A1J1J3V9</accession>
<organism evidence="3 4">
    <name type="scientific">Clunio marinus</name>
    <dbReference type="NCBI Taxonomy" id="568069"/>
    <lineage>
        <taxon>Eukaryota</taxon>
        <taxon>Metazoa</taxon>
        <taxon>Ecdysozoa</taxon>
        <taxon>Arthropoda</taxon>
        <taxon>Hexapoda</taxon>
        <taxon>Insecta</taxon>
        <taxon>Pterygota</taxon>
        <taxon>Neoptera</taxon>
        <taxon>Endopterygota</taxon>
        <taxon>Diptera</taxon>
        <taxon>Nematocera</taxon>
        <taxon>Chironomoidea</taxon>
        <taxon>Chironomidae</taxon>
        <taxon>Clunio</taxon>
    </lineage>
</organism>
<feature type="compositionally biased region" description="Basic residues" evidence="1">
    <location>
        <begin position="68"/>
        <end position="92"/>
    </location>
</feature>